<reference evidence="1" key="1">
    <citation type="submission" date="2018-05" db="EMBL/GenBank/DDBJ databases">
        <authorList>
            <person name="Lanie J.A."/>
            <person name="Ng W.-L."/>
            <person name="Kazmierczak K.M."/>
            <person name="Andrzejewski T.M."/>
            <person name="Davidsen T.M."/>
            <person name="Wayne K.J."/>
            <person name="Tettelin H."/>
            <person name="Glass J.I."/>
            <person name="Rusch D."/>
            <person name="Podicherti R."/>
            <person name="Tsui H.-C.T."/>
            <person name="Winkler M.E."/>
        </authorList>
    </citation>
    <scope>NUCLEOTIDE SEQUENCE</scope>
</reference>
<gene>
    <name evidence="1" type="ORF">METZ01_LOCUS439837</name>
</gene>
<organism evidence="1">
    <name type="scientific">marine metagenome</name>
    <dbReference type="NCBI Taxonomy" id="408172"/>
    <lineage>
        <taxon>unclassified sequences</taxon>
        <taxon>metagenomes</taxon>
        <taxon>ecological metagenomes</taxon>
    </lineage>
</organism>
<protein>
    <recommendedName>
        <fullName evidence="2">tRNA-binding domain-containing protein</fullName>
    </recommendedName>
</protein>
<accession>A0A382YUU9</accession>
<evidence type="ECO:0000313" key="1">
    <source>
        <dbReference type="EMBL" id="SVD86983.1"/>
    </source>
</evidence>
<name>A0A382YUU9_9ZZZZ</name>
<dbReference type="EMBL" id="UINC01178682">
    <property type="protein sequence ID" value="SVD86983.1"/>
    <property type="molecule type" value="Genomic_DNA"/>
</dbReference>
<evidence type="ECO:0008006" key="2">
    <source>
        <dbReference type="Google" id="ProtNLM"/>
    </source>
</evidence>
<feature type="non-terminal residue" evidence="1">
    <location>
        <position position="24"/>
    </location>
</feature>
<dbReference type="AlphaFoldDB" id="A0A382YUU9"/>
<sequence length="24" mass="2765">MKFTLSWLKDHLDTNSDLAIISDT</sequence>
<proteinExistence type="predicted"/>